<accession>A0A164UIY1</accession>
<keyword evidence="1" id="KW-1133">Transmembrane helix</keyword>
<organism evidence="2 3">
    <name type="scientific">Daphnia magna</name>
    <dbReference type="NCBI Taxonomy" id="35525"/>
    <lineage>
        <taxon>Eukaryota</taxon>
        <taxon>Metazoa</taxon>
        <taxon>Ecdysozoa</taxon>
        <taxon>Arthropoda</taxon>
        <taxon>Crustacea</taxon>
        <taxon>Branchiopoda</taxon>
        <taxon>Diplostraca</taxon>
        <taxon>Cladocera</taxon>
        <taxon>Anomopoda</taxon>
        <taxon>Daphniidae</taxon>
        <taxon>Daphnia</taxon>
    </lineage>
</organism>
<evidence type="ECO:0000256" key="1">
    <source>
        <dbReference type="SAM" id="Phobius"/>
    </source>
</evidence>
<dbReference type="AlphaFoldDB" id="A0A164UIY1"/>
<dbReference type="Proteomes" id="UP000076858">
    <property type="component" value="Unassembled WGS sequence"/>
</dbReference>
<evidence type="ECO:0000313" key="3">
    <source>
        <dbReference type="Proteomes" id="UP000076858"/>
    </source>
</evidence>
<reference evidence="2 3" key="1">
    <citation type="submission" date="2016-03" db="EMBL/GenBank/DDBJ databases">
        <title>EvidentialGene: Evidence-directed Construction of Genes on Genomes.</title>
        <authorList>
            <person name="Gilbert D.G."/>
            <person name="Choi J.-H."/>
            <person name="Mockaitis K."/>
            <person name="Colbourne J."/>
            <person name="Pfrender M."/>
        </authorList>
    </citation>
    <scope>NUCLEOTIDE SEQUENCE [LARGE SCALE GENOMIC DNA]</scope>
    <source>
        <strain evidence="2 3">Xinb3</strain>
        <tissue evidence="2">Complete organism</tissue>
    </source>
</reference>
<sequence length="82" mass="9475">MHLSAQAQSSTRCLRFLLPYLHSVLLQKHHKYVCLTTCICGSVKFLLYLLHHKGKVGVIYFGTNYNRMALISFVLFSIILKF</sequence>
<comment type="caution">
    <text evidence="2">The sequence shown here is derived from an EMBL/GenBank/DDBJ whole genome shotgun (WGS) entry which is preliminary data.</text>
</comment>
<feature type="transmembrane region" description="Helical" evidence="1">
    <location>
        <begin position="32"/>
        <end position="51"/>
    </location>
</feature>
<evidence type="ECO:0000313" key="2">
    <source>
        <dbReference type="EMBL" id="KZS11403.1"/>
    </source>
</evidence>
<keyword evidence="1" id="KW-0472">Membrane</keyword>
<name>A0A164UIY1_9CRUS</name>
<feature type="transmembrane region" description="Helical" evidence="1">
    <location>
        <begin position="57"/>
        <end position="80"/>
    </location>
</feature>
<keyword evidence="3" id="KW-1185">Reference proteome</keyword>
<protein>
    <submittedName>
        <fullName evidence="2">Uncharacterized protein</fullName>
    </submittedName>
</protein>
<keyword evidence="1" id="KW-0812">Transmembrane</keyword>
<proteinExistence type="predicted"/>
<dbReference type="EMBL" id="LRGB01001581">
    <property type="protein sequence ID" value="KZS11403.1"/>
    <property type="molecule type" value="Genomic_DNA"/>
</dbReference>
<gene>
    <name evidence="2" type="ORF">APZ42_024170</name>
</gene>